<reference evidence="1" key="1">
    <citation type="submission" date="2023-04" db="EMBL/GenBank/DDBJ databases">
        <title>A chromosome-level genome assembly of the parasitoid wasp Eretmocerus hayati.</title>
        <authorList>
            <person name="Zhong Y."/>
            <person name="Liu S."/>
            <person name="Liu Y."/>
        </authorList>
    </citation>
    <scope>NUCLEOTIDE SEQUENCE</scope>
    <source>
        <strain evidence="1">ZJU_SS_LIU_2023</strain>
    </source>
</reference>
<proteinExistence type="predicted"/>
<keyword evidence="2" id="KW-1185">Reference proteome</keyword>
<name>A0ACC2NAW0_9HYME</name>
<dbReference type="Proteomes" id="UP001239111">
    <property type="component" value="Chromosome 4"/>
</dbReference>
<evidence type="ECO:0000313" key="1">
    <source>
        <dbReference type="EMBL" id="KAJ8668349.1"/>
    </source>
</evidence>
<gene>
    <name evidence="1" type="ORF">QAD02_010012</name>
</gene>
<dbReference type="EMBL" id="CM056744">
    <property type="protein sequence ID" value="KAJ8668349.1"/>
    <property type="molecule type" value="Genomic_DNA"/>
</dbReference>
<evidence type="ECO:0000313" key="2">
    <source>
        <dbReference type="Proteomes" id="UP001239111"/>
    </source>
</evidence>
<accession>A0ACC2NAW0</accession>
<protein>
    <submittedName>
        <fullName evidence="1">Uncharacterized protein</fullName>
    </submittedName>
</protein>
<comment type="caution">
    <text evidence="1">The sequence shown here is derived from an EMBL/GenBank/DDBJ whole genome shotgun (WGS) entry which is preliminary data.</text>
</comment>
<sequence length="116" mass="13034">MLKYTPILITLLIGSVFSIQHNLEVGANQPGDRLVRVEEVRIDANLITKVKEEREFLVPQGYVITMVKATNLSSDDTGAEVVMLGGGPGSDRVRLRFKSQRFEGVYHRVEIFAKPY</sequence>
<organism evidence="1 2">
    <name type="scientific">Eretmocerus hayati</name>
    <dbReference type="NCBI Taxonomy" id="131215"/>
    <lineage>
        <taxon>Eukaryota</taxon>
        <taxon>Metazoa</taxon>
        <taxon>Ecdysozoa</taxon>
        <taxon>Arthropoda</taxon>
        <taxon>Hexapoda</taxon>
        <taxon>Insecta</taxon>
        <taxon>Pterygota</taxon>
        <taxon>Neoptera</taxon>
        <taxon>Endopterygota</taxon>
        <taxon>Hymenoptera</taxon>
        <taxon>Apocrita</taxon>
        <taxon>Proctotrupomorpha</taxon>
        <taxon>Chalcidoidea</taxon>
        <taxon>Aphelinidae</taxon>
        <taxon>Aphelininae</taxon>
        <taxon>Eretmocerus</taxon>
    </lineage>
</organism>